<accession>Q6K6D7</accession>
<proteinExistence type="predicted"/>
<reference evidence="3" key="1">
    <citation type="journal article" date="2005" name="Nature">
        <title>The map-based sequence of the rice genome.</title>
        <authorList>
            <consortium name="International rice genome sequencing project (IRGSP)"/>
            <person name="Matsumoto T."/>
            <person name="Wu J."/>
            <person name="Kanamori H."/>
            <person name="Katayose Y."/>
            <person name="Fujisawa M."/>
            <person name="Namiki N."/>
            <person name="Mizuno H."/>
            <person name="Yamamoto K."/>
            <person name="Antonio B.A."/>
            <person name="Baba T."/>
            <person name="Sakata K."/>
            <person name="Nagamura Y."/>
            <person name="Aoki H."/>
            <person name="Arikawa K."/>
            <person name="Arita K."/>
            <person name="Bito T."/>
            <person name="Chiden Y."/>
            <person name="Fujitsuka N."/>
            <person name="Fukunaka R."/>
            <person name="Hamada M."/>
            <person name="Harada C."/>
            <person name="Hayashi A."/>
            <person name="Hijishita S."/>
            <person name="Honda M."/>
            <person name="Hosokawa S."/>
            <person name="Ichikawa Y."/>
            <person name="Idonuma A."/>
            <person name="Iijima M."/>
            <person name="Ikeda M."/>
            <person name="Ikeno M."/>
            <person name="Ito K."/>
            <person name="Ito S."/>
            <person name="Ito T."/>
            <person name="Ito Y."/>
            <person name="Ito Y."/>
            <person name="Iwabuchi A."/>
            <person name="Kamiya K."/>
            <person name="Karasawa W."/>
            <person name="Kurita K."/>
            <person name="Katagiri S."/>
            <person name="Kikuta A."/>
            <person name="Kobayashi H."/>
            <person name="Kobayashi N."/>
            <person name="Machita K."/>
            <person name="Maehara T."/>
            <person name="Masukawa M."/>
            <person name="Mizubayashi T."/>
            <person name="Mukai Y."/>
            <person name="Nagasaki H."/>
            <person name="Nagata Y."/>
            <person name="Naito S."/>
            <person name="Nakashima M."/>
            <person name="Nakama Y."/>
            <person name="Nakamichi Y."/>
            <person name="Nakamura M."/>
            <person name="Meguro A."/>
            <person name="Negishi M."/>
            <person name="Ohta I."/>
            <person name="Ohta T."/>
            <person name="Okamoto M."/>
            <person name="Ono N."/>
            <person name="Saji S."/>
            <person name="Sakaguchi M."/>
            <person name="Sakai K."/>
            <person name="Shibata M."/>
            <person name="Shimokawa T."/>
            <person name="Song J."/>
            <person name="Takazaki Y."/>
            <person name="Terasawa K."/>
            <person name="Tsugane M."/>
            <person name="Tsuji K."/>
            <person name="Ueda S."/>
            <person name="Waki K."/>
            <person name="Yamagata H."/>
            <person name="Yamamoto M."/>
            <person name="Yamamoto S."/>
            <person name="Yamane H."/>
            <person name="Yoshiki S."/>
            <person name="Yoshihara R."/>
            <person name="Yukawa K."/>
            <person name="Zhong H."/>
            <person name="Yano M."/>
            <person name="Yuan Q."/>
            <person name="Ouyang S."/>
            <person name="Liu J."/>
            <person name="Jones K.M."/>
            <person name="Gansberger K."/>
            <person name="Moffat K."/>
            <person name="Hill J."/>
            <person name="Bera J."/>
            <person name="Fadrosh D."/>
            <person name="Jin S."/>
            <person name="Johri S."/>
            <person name="Kim M."/>
            <person name="Overton L."/>
            <person name="Reardon M."/>
            <person name="Tsitrin T."/>
            <person name="Vuong H."/>
            <person name="Weaver B."/>
            <person name="Ciecko A."/>
            <person name="Tallon L."/>
            <person name="Jackson J."/>
            <person name="Pai G."/>
            <person name="Aken S.V."/>
            <person name="Utterback T."/>
            <person name="Reidmuller S."/>
            <person name="Feldblyum T."/>
            <person name="Hsiao J."/>
            <person name="Zismann V."/>
            <person name="Iobst S."/>
            <person name="de Vazeille A.R."/>
            <person name="Buell C.R."/>
            <person name="Ying K."/>
            <person name="Li Y."/>
            <person name="Lu T."/>
            <person name="Huang Y."/>
            <person name="Zhao Q."/>
            <person name="Feng Q."/>
            <person name="Zhang L."/>
            <person name="Zhu J."/>
            <person name="Weng Q."/>
            <person name="Mu J."/>
            <person name="Lu Y."/>
            <person name="Fan D."/>
            <person name="Liu Y."/>
            <person name="Guan J."/>
            <person name="Zhang Y."/>
            <person name="Yu S."/>
            <person name="Liu X."/>
            <person name="Zhang Y."/>
            <person name="Hong G."/>
            <person name="Han B."/>
            <person name="Choisne N."/>
            <person name="Demange N."/>
            <person name="Orjeda G."/>
            <person name="Samain S."/>
            <person name="Cattolico L."/>
            <person name="Pelletier E."/>
            <person name="Couloux A."/>
            <person name="Segurens B."/>
            <person name="Wincker P."/>
            <person name="D'Hont A."/>
            <person name="Scarpelli C."/>
            <person name="Weissenbach J."/>
            <person name="Salanoubat M."/>
            <person name="Quetier F."/>
            <person name="Yu Y."/>
            <person name="Kim H.R."/>
            <person name="Rambo T."/>
            <person name="Currie J."/>
            <person name="Collura K."/>
            <person name="Luo M."/>
            <person name="Yang T."/>
            <person name="Ammiraju J.S.S."/>
            <person name="Engler F."/>
            <person name="Soderlund C."/>
            <person name="Wing R.A."/>
            <person name="Palmer L.E."/>
            <person name="de la Bastide M."/>
            <person name="Spiegel L."/>
            <person name="Nascimento L."/>
            <person name="Zutavern T."/>
            <person name="O'Shaughnessy A."/>
            <person name="Dike S."/>
            <person name="Dedhia N."/>
            <person name="Preston R."/>
            <person name="Balija V."/>
            <person name="McCombie W.R."/>
            <person name="Chow T."/>
            <person name="Chen H."/>
            <person name="Chung M."/>
            <person name="Chen C."/>
            <person name="Shaw J."/>
            <person name="Wu H."/>
            <person name="Hsiao K."/>
            <person name="Chao Y."/>
            <person name="Chu M."/>
            <person name="Cheng C."/>
            <person name="Hour A."/>
            <person name="Lee P."/>
            <person name="Lin S."/>
            <person name="Lin Y."/>
            <person name="Liou J."/>
            <person name="Liu S."/>
            <person name="Hsing Y."/>
            <person name="Raghuvanshi S."/>
            <person name="Mohanty A."/>
            <person name="Bharti A.K."/>
            <person name="Gaur A."/>
            <person name="Gupta V."/>
            <person name="Kumar D."/>
            <person name="Ravi V."/>
            <person name="Vij S."/>
            <person name="Kapur A."/>
            <person name="Khurana P."/>
            <person name="Khurana P."/>
            <person name="Khurana J.P."/>
            <person name="Tyagi A.K."/>
            <person name="Gaikwad K."/>
            <person name="Singh A."/>
            <person name="Dalal V."/>
            <person name="Srivastava S."/>
            <person name="Dixit A."/>
            <person name="Pal A.K."/>
            <person name="Ghazi I.A."/>
            <person name="Yadav M."/>
            <person name="Pandit A."/>
            <person name="Bhargava A."/>
            <person name="Sureshbabu K."/>
            <person name="Batra K."/>
            <person name="Sharma T.R."/>
            <person name="Mohapatra T."/>
            <person name="Singh N.K."/>
            <person name="Messing J."/>
            <person name="Nelson A.B."/>
            <person name="Fuks G."/>
            <person name="Kavchok S."/>
            <person name="Keizer G."/>
            <person name="Linton E."/>
            <person name="Llaca V."/>
            <person name="Song R."/>
            <person name="Tanyolac B."/>
            <person name="Young S."/>
            <person name="Ho-Il K."/>
            <person name="Hahn J.H."/>
            <person name="Sangsakoo G."/>
            <person name="Vanavichit A."/>
            <person name="de Mattos Luiz.A.T."/>
            <person name="Zimmer P.D."/>
            <person name="Malone G."/>
            <person name="Dellagostin O."/>
            <person name="de Oliveira A.C."/>
            <person name="Bevan M."/>
            <person name="Bancroft I."/>
            <person name="Minx P."/>
            <person name="Cordum H."/>
            <person name="Wilson R."/>
            <person name="Cheng Z."/>
            <person name="Jin W."/>
            <person name="Jiang J."/>
            <person name="Leong S.A."/>
            <person name="Iwama H."/>
            <person name="Gojobori T."/>
            <person name="Itoh T."/>
            <person name="Niimura Y."/>
            <person name="Fujii Y."/>
            <person name="Habara T."/>
            <person name="Sakai H."/>
            <person name="Sato Y."/>
            <person name="Wilson G."/>
            <person name="Kumar K."/>
            <person name="McCouch S."/>
            <person name="Juretic N."/>
            <person name="Hoen D."/>
            <person name="Wright S."/>
            <person name="Bruskiewich R."/>
            <person name="Bureau T."/>
            <person name="Miyao A."/>
            <person name="Hirochika H."/>
            <person name="Nishikawa T."/>
            <person name="Kadowaki K."/>
            <person name="Sugiura M."/>
            <person name="Burr B."/>
            <person name="Sasaki T."/>
        </authorList>
    </citation>
    <scope>NUCLEOTIDE SEQUENCE [LARGE SCALE GENOMIC DNA]</scope>
    <source>
        <strain evidence="3">cv. Nipponbare</strain>
    </source>
</reference>
<dbReference type="Proteomes" id="UP000000763">
    <property type="component" value="Chromosome 2"/>
</dbReference>
<name>Q6K6D7_ORYSJ</name>
<feature type="compositionally biased region" description="Polar residues" evidence="1">
    <location>
        <begin position="140"/>
        <end position="149"/>
    </location>
</feature>
<gene>
    <name evidence="2" type="primary">P0654A08.21</name>
</gene>
<evidence type="ECO:0000313" key="3">
    <source>
        <dbReference type="Proteomes" id="UP000000763"/>
    </source>
</evidence>
<dbReference type="AlphaFoldDB" id="Q6K6D7"/>
<evidence type="ECO:0000313" key="2">
    <source>
        <dbReference type="EMBL" id="BAD23200.1"/>
    </source>
</evidence>
<protein>
    <submittedName>
        <fullName evidence="2">Cell wall protein-like</fullName>
    </submittedName>
</protein>
<organism evidence="2 3">
    <name type="scientific">Oryza sativa subsp. japonica</name>
    <name type="common">Rice</name>
    <dbReference type="NCBI Taxonomy" id="39947"/>
    <lineage>
        <taxon>Eukaryota</taxon>
        <taxon>Viridiplantae</taxon>
        <taxon>Streptophyta</taxon>
        <taxon>Embryophyta</taxon>
        <taxon>Tracheophyta</taxon>
        <taxon>Spermatophyta</taxon>
        <taxon>Magnoliopsida</taxon>
        <taxon>Liliopsida</taxon>
        <taxon>Poales</taxon>
        <taxon>Poaceae</taxon>
        <taxon>BOP clade</taxon>
        <taxon>Oryzoideae</taxon>
        <taxon>Oryzeae</taxon>
        <taxon>Oryzinae</taxon>
        <taxon>Oryza</taxon>
        <taxon>Oryza sativa</taxon>
    </lineage>
</organism>
<feature type="region of interest" description="Disordered" evidence="1">
    <location>
        <begin position="210"/>
        <end position="229"/>
    </location>
</feature>
<dbReference type="EMBL" id="AP005069">
    <property type="protein sequence ID" value="BAD23200.1"/>
    <property type="molecule type" value="Genomic_DNA"/>
</dbReference>
<feature type="compositionally biased region" description="Pro residues" evidence="1">
    <location>
        <begin position="125"/>
        <end position="134"/>
    </location>
</feature>
<feature type="region of interest" description="Disordered" evidence="1">
    <location>
        <begin position="99"/>
        <end position="160"/>
    </location>
</feature>
<reference evidence="3" key="2">
    <citation type="journal article" date="2008" name="Nucleic Acids Res.">
        <title>The rice annotation project database (RAP-DB): 2008 update.</title>
        <authorList>
            <consortium name="The rice annotation project (RAP)"/>
        </authorList>
    </citation>
    <scope>GENOME REANNOTATION</scope>
    <source>
        <strain evidence="3">cv. Nipponbare</strain>
    </source>
</reference>
<sequence>MTVVTVGMVGNTLQQSLGLYLNRPAKTSPISAGGLLHCSSPQTCRLPLLSSWAGHPAQAAPLPKPSGALPPVPRIPLPRSPVVAPPLPAVLLLSPTPPAASSRPYRLARAPSGRAVSSLGSATPSPSPASPSPLPKLAGTVSSSTFSGVATTPPPPAACAASQATASPEFRRNAVARADLSFLLVDVAFGSLFRRARAPADVTISTSGITAARSPSASPPLRPNPAGVRHRRHRSSSLACHLAAPPPSSASQQRVPRHPRLRAAADGCPCRLLAGPDRRHRRPLVVPGFARCVAHLSVKPIAFVIHVHQASRCSPVVVFVLGSASSSLVPAMSRLHPRIAAEVVPSPFVSVIPGRLRRTRSSLSFPRLVTWWFPKRGLRSSPKVRKAVISEQGKSHHP</sequence>
<evidence type="ECO:0000256" key="1">
    <source>
        <dbReference type="SAM" id="MobiDB-lite"/>
    </source>
</evidence>